<keyword evidence="3 7" id="KW-0694">RNA-binding</keyword>
<dbReference type="NCBIfam" id="NF003698">
    <property type="entry name" value="PRK05309.1"/>
    <property type="match status" value="1"/>
</dbReference>
<evidence type="ECO:0000256" key="4">
    <source>
        <dbReference type="ARBA" id="ARBA00022980"/>
    </source>
</evidence>
<evidence type="ECO:0000313" key="9">
    <source>
        <dbReference type="EMBL" id="ANI25409.1"/>
    </source>
</evidence>
<evidence type="ECO:0000256" key="7">
    <source>
        <dbReference type="HAMAP-Rule" id="MF_01310"/>
    </source>
</evidence>
<evidence type="ECO:0000256" key="2">
    <source>
        <dbReference type="ARBA" id="ARBA00022730"/>
    </source>
</evidence>
<evidence type="ECO:0000256" key="1">
    <source>
        <dbReference type="ARBA" id="ARBA00006194"/>
    </source>
</evidence>
<name>A0A191T4U2_9VIRI</name>
<dbReference type="GeneID" id="27986501"/>
<dbReference type="HAMAP" id="MF_01310">
    <property type="entry name" value="Ribosomal_uS11"/>
    <property type="match status" value="1"/>
</dbReference>
<dbReference type="InterPro" id="IPR018102">
    <property type="entry name" value="Ribosomal_uS11_CS"/>
</dbReference>
<dbReference type="GO" id="GO:0009507">
    <property type="term" value="C:chloroplast"/>
    <property type="evidence" value="ECO:0007669"/>
    <property type="project" value="UniProtKB-SubCell"/>
</dbReference>
<dbReference type="NCBIfam" id="TIGR03632">
    <property type="entry name" value="uS11_bact"/>
    <property type="match status" value="1"/>
</dbReference>
<dbReference type="RefSeq" id="YP_009256673.1">
    <property type="nucleotide sequence ID" value="NC_030313.1"/>
</dbReference>
<geneLocation type="chloroplast" evidence="9"/>
<dbReference type="GO" id="GO:0019843">
    <property type="term" value="F:rRNA binding"/>
    <property type="evidence" value="ECO:0007669"/>
    <property type="project" value="UniProtKB-UniRule"/>
</dbReference>
<dbReference type="InterPro" id="IPR001971">
    <property type="entry name" value="Ribosomal_uS11"/>
</dbReference>
<comment type="subcellular location">
    <subcellularLocation>
        <location evidence="7">Plastid</location>
        <location evidence="7">Chloroplast</location>
    </subcellularLocation>
</comment>
<keyword evidence="4 7" id="KW-0689">Ribosomal protein</keyword>
<keyword evidence="5 7" id="KW-0687">Ribonucleoprotein</keyword>
<dbReference type="Gene3D" id="3.30.420.80">
    <property type="entry name" value="Ribosomal protein S11"/>
    <property type="match status" value="1"/>
</dbReference>
<dbReference type="GO" id="GO:0005840">
    <property type="term" value="C:ribosome"/>
    <property type="evidence" value="ECO:0007669"/>
    <property type="project" value="UniProtKB-KW"/>
</dbReference>
<dbReference type="InterPro" id="IPR036967">
    <property type="entry name" value="Ribosomal_uS11_sf"/>
</dbReference>
<keyword evidence="2 7" id="KW-0699">rRNA-binding</keyword>
<sequence length="132" mass="14705">MVKQIKKNITRKLKIKKKIPKGLLHIQANYNNTIITISDLRGEVFSWSSAGACGFKGRKKRTPFASQIATETAIRRSMDQNLKQAEVMINGPGPGRDMALRAIKTGGLSITLVKDITPIPHNGCRQPKQRRL</sequence>
<dbReference type="GO" id="GO:1990904">
    <property type="term" value="C:ribonucleoprotein complex"/>
    <property type="evidence" value="ECO:0007669"/>
    <property type="project" value="UniProtKB-KW"/>
</dbReference>
<dbReference type="InterPro" id="IPR019981">
    <property type="entry name" value="Ribosomal_uS11_bac-type"/>
</dbReference>
<dbReference type="GO" id="GO:0003735">
    <property type="term" value="F:structural constituent of ribosome"/>
    <property type="evidence" value="ECO:0007669"/>
    <property type="project" value="InterPro"/>
</dbReference>
<evidence type="ECO:0000256" key="6">
    <source>
        <dbReference type="ARBA" id="ARBA00035260"/>
    </source>
</evidence>
<protein>
    <recommendedName>
        <fullName evidence="6 7">Small ribosomal subunit protein uS11c</fullName>
    </recommendedName>
</protein>
<dbReference type="PROSITE" id="PS00054">
    <property type="entry name" value="RIBOSOMAL_S11"/>
    <property type="match status" value="1"/>
</dbReference>
<dbReference type="EMBL" id="KU646490">
    <property type="protein sequence ID" value="ANI25409.1"/>
    <property type="molecule type" value="Genomic_DNA"/>
</dbReference>
<evidence type="ECO:0000256" key="5">
    <source>
        <dbReference type="ARBA" id="ARBA00023274"/>
    </source>
</evidence>
<dbReference type="PANTHER" id="PTHR11759">
    <property type="entry name" value="40S RIBOSOMAL PROTEIN S14/30S RIBOSOMAL PROTEIN S11"/>
    <property type="match status" value="1"/>
</dbReference>
<dbReference type="PIRSF" id="PIRSF002131">
    <property type="entry name" value="Ribosomal_S11"/>
    <property type="match status" value="1"/>
</dbReference>
<accession>A0A191T4U2</accession>
<keyword evidence="9" id="KW-0934">Plastid</keyword>
<dbReference type="AlphaFoldDB" id="A0A191T4U2"/>
<dbReference type="GO" id="GO:0006412">
    <property type="term" value="P:translation"/>
    <property type="evidence" value="ECO:0007669"/>
    <property type="project" value="UniProtKB-UniRule"/>
</dbReference>
<dbReference type="Pfam" id="PF00411">
    <property type="entry name" value="Ribosomal_S11"/>
    <property type="match status" value="1"/>
</dbReference>
<dbReference type="SUPFAM" id="SSF53137">
    <property type="entry name" value="Translational machinery components"/>
    <property type="match status" value="1"/>
</dbReference>
<reference evidence="9" key="1">
    <citation type="journal article" date="2016" name="Front. Plant Sci.">
        <title>Comparative Chloroplast Genome Analyses of Streptophyte Green Algae Uncover Major Structural Alterations in the Klebsormidiophyceae, Coleochaetophyceae and Zygnematophyceae.</title>
        <authorList>
            <person name="Lemieux C."/>
            <person name="Otis C."/>
            <person name="Turmel M."/>
        </authorList>
    </citation>
    <scope>NUCLEOTIDE SEQUENCE</scope>
</reference>
<comment type="subunit">
    <text evidence="7">Part of the 30S ribosomal subunit.</text>
</comment>
<organism evidence="9">
    <name type="scientific">Entransia fimbriata</name>
    <dbReference type="NCBI Taxonomy" id="130991"/>
    <lineage>
        <taxon>Eukaryota</taxon>
        <taxon>Viridiplantae</taxon>
        <taxon>Streptophyta</taxon>
        <taxon>Klebsormidiophyceae</taxon>
        <taxon>Entransiales</taxon>
        <taxon>Entransiaceae</taxon>
        <taxon>Entransia</taxon>
    </lineage>
</organism>
<evidence type="ECO:0000256" key="8">
    <source>
        <dbReference type="RuleBase" id="RU003629"/>
    </source>
</evidence>
<gene>
    <name evidence="7 9" type="primary">rps11</name>
</gene>
<proteinExistence type="inferred from homology"/>
<comment type="similarity">
    <text evidence="1 7 8">Belongs to the universal ribosomal protein uS11 family.</text>
</comment>
<evidence type="ECO:0000256" key="3">
    <source>
        <dbReference type="ARBA" id="ARBA00022884"/>
    </source>
</evidence>
<keyword evidence="9" id="KW-0150">Chloroplast</keyword>